<dbReference type="Proteomes" id="UP001244011">
    <property type="component" value="Unassembled WGS sequence"/>
</dbReference>
<reference evidence="2" key="1">
    <citation type="submission" date="2023-06" db="EMBL/GenBank/DDBJ databases">
        <title>Genome-scale phylogeny and comparative genomics of the fungal order Sordariales.</title>
        <authorList>
            <consortium name="Lawrence Berkeley National Laboratory"/>
            <person name="Hensen N."/>
            <person name="Bonometti L."/>
            <person name="Westerberg I."/>
            <person name="Brannstrom I.O."/>
            <person name="Guillou S."/>
            <person name="Cros-Aarteil S."/>
            <person name="Calhoun S."/>
            <person name="Haridas S."/>
            <person name="Kuo A."/>
            <person name="Mondo S."/>
            <person name="Pangilinan J."/>
            <person name="Riley R."/>
            <person name="Labutti K."/>
            <person name="Andreopoulos B."/>
            <person name="Lipzen A."/>
            <person name="Chen C."/>
            <person name="Yanf M."/>
            <person name="Daum C."/>
            <person name="Ng V."/>
            <person name="Clum A."/>
            <person name="Steindorff A."/>
            <person name="Ohm R."/>
            <person name="Martin F."/>
            <person name="Silar P."/>
            <person name="Natvig D."/>
            <person name="Lalanne C."/>
            <person name="Gautier V."/>
            <person name="Ament-Velasquez S.L."/>
            <person name="Kruys A."/>
            <person name="Hutchinson M.I."/>
            <person name="Powell A.J."/>
            <person name="Barry K."/>
            <person name="Miller A.N."/>
            <person name="Grigoriev I.V."/>
            <person name="Debuchy R."/>
            <person name="Gladieux P."/>
            <person name="Thoren M.H."/>
            <person name="Johannesson H."/>
        </authorList>
    </citation>
    <scope>NUCLEOTIDE SEQUENCE</scope>
    <source>
        <strain evidence="2">8032-3</strain>
    </source>
</reference>
<feature type="chain" id="PRO_5042568418" evidence="1">
    <location>
        <begin position="25"/>
        <end position="108"/>
    </location>
</feature>
<sequence>MMTPKSLVSLAAASLIAFSMNADAFTTPCIYQQYKCGYTMVADYGYTVPELTAAVNMTGLIIPPLTDNQLLGALYRCRDIVGSIVGNSFCISGCITIANVTIDDMCAF</sequence>
<feature type="signal peptide" evidence="1">
    <location>
        <begin position="1"/>
        <end position="24"/>
    </location>
</feature>
<keyword evidence="3" id="KW-1185">Reference proteome</keyword>
<evidence type="ECO:0000313" key="2">
    <source>
        <dbReference type="EMBL" id="KAK1763696.1"/>
    </source>
</evidence>
<organism evidence="2 3">
    <name type="scientific">Phialemonium atrogriseum</name>
    <dbReference type="NCBI Taxonomy" id="1093897"/>
    <lineage>
        <taxon>Eukaryota</taxon>
        <taxon>Fungi</taxon>
        <taxon>Dikarya</taxon>
        <taxon>Ascomycota</taxon>
        <taxon>Pezizomycotina</taxon>
        <taxon>Sordariomycetes</taxon>
        <taxon>Sordariomycetidae</taxon>
        <taxon>Cephalothecales</taxon>
        <taxon>Cephalothecaceae</taxon>
        <taxon>Phialemonium</taxon>
    </lineage>
</organism>
<keyword evidence="1" id="KW-0732">Signal</keyword>
<dbReference type="AlphaFoldDB" id="A0AAJ0BT09"/>
<dbReference type="GeneID" id="85312110"/>
<evidence type="ECO:0000256" key="1">
    <source>
        <dbReference type="SAM" id="SignalP"/>
    </source>
</evidence>
<name>A0AAJ0BT09_9PEZI</name>
<dbReference type="EMBL" id="MU839025">
    <property type="protein sequence ID" value="KAK1763696.1"/>
    <property type="molecule type" value="Genomic_DNA"/>
</dbReference>
<evidence type="ECO:0000313" key="3">
    <source>
        <dbReference type="Proteomes" id="UP001244011"/>
    </source>
</evidence>
<proteinExistence type="predicted"/>
<comment type="caution">
    <text evidence="2">The sequence shown here is derived from an EMBL/GenBank/DDBJ whole genome shotgun (WGS) entry which is preliminary data.</text>
</comment>
<dbReference type="RefSeq" id="XP_060279909.1">
    <property type="nucleotide sequence ID" value="XM_060428923.1"/>
</dbReference>
<accession>A0AAJ0BT09</accession>
<protein>
    <submittedName>
        <fullName evidence="2">Uncharacterized protein</fullName>
    </submittedName>
</protein>
<gene>
    <name evidence="2" type="ORF">QBC33DRAFT_548977</name>
</gene>